<dbReference type="AlphaFoldDB" id="X0XN74"/>
<comment type="caution">
    <text evidence="1">The sequence shown here is derived from an EMBL/GenBank/DDBJ whole genome shotgun (WGS) entry which is preliminary data.</text>
</comment>
<feature type="non-terminal residue" evidence="1">
    <location>
        <position position="1"/>
    </location>
</feature>
<accession>X0XN74</accession>
<reference evidence="1" key="1">
    <citation type="journal article" date="2014" name="Front. Microbiol.">
        <title>High frequency of phylogenetically diverse reductive dehalogenase-homologous genes in deep subseafloor sedimentary metagenomes.</title>
        <authorList>
            <person name="Kawai M."/>
            <person name="Futagami T."/>
            <person name="Toyoda A."/>
            <person name="Takaki Y."/>
            <person name="Nishi S."/>
            <person name="Hori S."/>
            <person name="Arai W."/>
            <person name="Tsubouchi T."/>
            <person name="Morono Y."/>
            <person name="Uchiyama I."/>
            <person name="Ito T."/>
            <person name="Fujiyama A."/>
            <person name="Inagaki F."/>
            <person name="Takami H."/>
        </authorList>
    </citation>
    <scope>NUCLEOTIDE SEQUENCE</scope>
    <source>
        <strain evidence="1">Expedition CK06-06</strain>
    </source>
</reference>
<organism evidence="1">
    <name type="scientific">marine sediment metagenome</name>
    <dbReference type="NCBI Taxonomy" id="412755"/>
    <lineage>
        <taxon>unclassified sequences</taxon>
        <taxon>metagenomes</taxon>
        <taxon>ecological metagenomes</taxon>
    </lineage>
</organism>
<proteinExistence type="predicted"/>
<evidence type="ECO:0000313" key="1">
    <source>
        <dbReference type="EMBL" id="GAG36797.1"/>
    </source>
</evidence>
<sequence length="77" mass="9020">LYPDELHRQWLGYSDTTVELWIGEEDYLIRKYQADERNPYPSMSELSPPAGSESRHVATEVAEFYDYNEPVDIEPPL</sequence>
<protein>
    <submittedName>
        <fullName evidence="1">Uncharacterized protein</fullName>
    </submittedName>
</protein>
<gene>
    <name evidence="1" type="ORF">S01H1_67212</name>
</gene>
<dbReference type="EMBL" id="BARS01044496">
    <property type="protein sequence ID" value="GAG36797.1"/>
    <property type="molecule type" value="Genomic_DNA"/>
</dbReference>
<name>X0XN74_9ZZZZ</name>